<feature type="compositionally biased region" description="Basic and acidic residues" evidence="1">
    <location>
        <begin position="18"/>
        <end position="46"/>
    </location>
</feature>
<accession>A0A8C2LYQ7</accession>
<reference evidence="2" key="2">
    <citation type="submission" date="2025-09" db="UniProtKB">
        <authorList>
            <consortium name="Ensembl"/>
        </authorList>
    </citation>
    <scope>IDENTIFICATION</scope>
</reference>
<dbReference type="Ensembl" id="ENSCGRT00001014562.1">
    <property type="protein sequence ID" value="ENSCGRP00001010341.1"/>
    <property type="gene ID" value="ENSCGRG00001012263.1"/>
</dbReference>
<evidence type="ECO:0000313" key="2">
    <source>
        <dbReference type="Ensembl" id="ENSCGRP00001010341.1"/>
    </source>
</evidence>
<reference evidence="2" key="1">
    <citation type="submission" date="2025-08" db="UniProtKB">
        <authorList>
            <consortium name="Ensembl"/>
        </authorList>
    </citation>
    <scope>IDENTIFICATION</scope>
</reference>
<sequence length="46" mass="4814">MGCHSSKGCEVVEQSQKPGDHPEEGEPKVEPGTEAADGKDTSMKEG</sequence>
<dbReference type="Proteomes" id="UP000694386">
    <property type="component" value="Unplaced"/>
</dbReference>
<name>A0A8C2LYQ7_CRIGR</name>
<feature type="region of interest" description="Disordered" evidence="1">
    <location>
        <begin position="1"/>
        <end position="46"/>
    </location>
</feature>
<proteinExistence type="predicted"/>
<evidence type="ECO:0000256" key="1">
    <source>
        <dbReference type="SAM" id="MobiDB-lite"/>
    </source>
</evidence>
<evidence type="ECO:0000313" key="3">
    <source>
        <dbReference type="Proteomes" id="UP000694386"/>
    </source>
</evidence>
<organism evidence="2 3">
    <name type="scientific">Cricetulus griseus</name>
    <name type="common">Chinese hamster</name>
    <name type="synonym">Cricetulus barabensis griseus</name>
    <dbReference type="NCBI Taxonomy" id="10029"/>
    <lineage>
        <taxon>Eukaryota</taxon>
        <taxon>Metazoa</taxon>
        <taxon>Chordata</taxon>
        <taxon>Craniata</taxon>
        <taxon>Vertebrata</taxon>
        <taxon>Euteleostomi</taxon>
        <taxon>Mammalia</taxon>
        <taxon>Eutheria</taxon>
        <taxon>Euarchontoglires</taxon>
        <taxon>Glires</taxon>
        <taxon>Rodentia</taxon>
        <taxon>Myomorpha</taxon>
        <taxon>Muroidea</taxon>
        <taxon>Cricetidae</taxon>
        <taxon>Cricetinae</taxon>
        <taxon>Cricetulus</taxon>
    </lineage>
</organism>
<dbReference type="AlphaFoldDB" id="A0A8C2LYQ7"/>
<protein>
    <submittedName>
        <fullName evidence="2">Predicted gene, 19935</fullName>
    </submittedName>
</protein>